<proteinExistence type="predicted"/>
<feature type="domain" description="FecR N-terminal" evidence="3">
    <location>
        <begin position="10"/>
        <end position="49"/>
    </location>
</feature>
<keyword evidence="1" id="KW-1133">Transmembrane helix</keyword>
<evidence type="ECO:0008006" key="6">
    <source>
        <dbReference type="Google" id="ProtNLM"/>
    </source>
</evidence>
<dbReference type="InterPro" id="IPR032623">
    <property type="entry name" value="FecR_N"/>
</dbReference>
<gene>
    <name evidence="4" type="ORF">A0U91_10805</name>
</gene>
<reference evidence="4 5" key="1">
    <citation type="submission" date="2016-03" db="EMBL/GenBank/DDBJ databases">
        <title>Acetic acid bacteria sequencing.</title>
        <authorList>
            <person name="Brandt J."/>
            <person name="Jakob F."/>
            <person name="Vogel R.F."/>
        </authorList>
    </citation>
    <scope>NUCLEOTIDE SEQUENCE [LARGE SCALE GENOMIC DNA]</scope>
    <source>
        <strain evidence="4 5">TMW2.1084</strain>
    </source>
</reference>
<evidence type="ECO:0000313" key="5">
    <source>
        <dbReference type="Proteomes" id="UP000189055"/>
    </source>
</evidence>
<keyword evidence="1" id="KW-0812">Transmembrane</keyword>
<dbReference type="RefSeq" id="WP_077931058.1">
    <property type="nucleotide sequence ID" value="NZ_CP014687.1"/>
</dbReference>
<dbReference type="Proteomes" id="UP000189055">
    <property type="component" value="Chromosome"/>
</dbReference>
<sequence>MVYKEQDTAEAARAWIIRMASGGMTAEDLEAFRQWRSDSAEHNRVFEEERRLWRAAALSPQQDQAVQASWSRMGRRRLIRKSCFFSTALAASIALSFYAPMLKTWVQADRWTGNTVQTLMLADGSEAILDSDTAIALHYSQGQRGVTVLRGNALFKVRHDAARPFTVTAQNGTIRDVGTVFEVRDAEDHVTVSVSQGSVDVQIPQTAIARLYEGDRLVYGREKTFTVDHAVSPEEIAAWSRGDLMLDGATVRNAISTIARYRRGAVYVWGAVSETRRISGAFRIDHPEDALKTVATIAGLRMTQLPGNILLLRPE</sequence>
<feature type="domain" description="FecR protein" evidence="2">
    <location>
        <begin position="112"/>
        <end position="199"/>
    </location>
</feature>
<dbReference type="PIRSF" id="PIRSF018266">
    <property type="entry name" value="FecR"/>
    <property type="match status" value="1"/>
</dbReference>
<accession>A0A1U9LFN0</accession>
<evidence type="ECO:0000259" key="3">
    <source>
        <dbReference type="Pfam" id="PF16220"/>
    </source>
</evidence>
<dbReference type="GO" id="GO:0016989">
    <property type="term" value="F:sigma factor antagonist activity"/>
    <property type="evidence" value="ECO:0007669"/>
    <property type="project" value="TreeGrafter"/>
</dbReference>
<dbReference type="PANTHER" id="PTHR30273">
    <property type="entry name" value="PERIPLASMIC SIGNAL SENSOR AND SIGMA FACTOR ACTIVATOR FECR-RELATED"/>
    <property type="match status" value="1"/>
</dbReference>
<name>A0A1U9LFN0_9PROT</name>
<evidence type="ECO:0000259" key="2">
    <source>
        <dbReference type="Pfam" id="PF04773"/>
    </source>
</evidence>
<dbReference type="KEGG" id="aper:A0U91_10805"/>
<dbReference type="Pfam" id="PF16220">
    <property type="entry name" value="DUF4880"/>
    <property type="match status" value="1"/>
</dbReference>
<organism evidence="4 5">
    <name type="scientific">Acetobacter persici</name>
    <dbReference type="NCBI Taxonomy" id="1076596"/>
    <lineage>
        <taxon>Bacteria</taxon>
        <taxon>Pseudomonadati</taxon>
        <taxon>Pseudomonadota</taxon>
        <taxon>Alphaproteobacteria</taxon>
        <taxon>Acetobacterales</taxon>
        <taxon>Acetobacteraceae</taxon>
        <taxon>Acetobacter</taxon>
    </lineage>
</organism>
<dbReference type="PANTHER" id="PTHR30273:SF2">
    <property type="entry name" value="PROTEIN FECR"/>
    <property type="match status" value="1"/>
</dbReference>
<dbReference type="InterPro" id="IPR012373">
    <property type="entry name" value="Ferrdict_sens_TM"/>
</dbReference>
<feature type="transmembrane region" description="Helical" evidence="1">
    <location>
        <begin position="82"/>
        <end position="101"/>
    </location>
</feature>
<dbReference type="EMBL" id="CP014687">
    <property type="protein sequence ID" value="AQT05276.1"/>
    <property type="molecule type" value="Genomic_DNA"/>
</dbReference>
<dbReference type="AlphaFoldDB" id="A0A1U9LFN0"/>
<protein>
    <recommendedName>
        <fullName evidence="6">Histidine kinase</fullName>
    </recommendedName>
</protein>
<evidence type="ECO:0000256" key="1">
    <source>
        <dbReference type="SAM" id="Phobius"/>
    </source>
</evidence>
<dbReference type="Gene3D" id="2.60.120.1440">
    <property type="match status" value="1"/>
</dbReference>
<dbReference type="Pfam" id="PF04773">
    <property type="entry name" value="FecR"/>
    <property type="match status" value="1"/>
</dbReference>
<dbReference type="STRING" id="1076596.A0U91_10805"/>
<dbReference type="InterPro" id="IPR006860">
    <property type="entry name" value="FecR"/>
</dbReference>
<keyword evidence="1" id="KW-0472">Membrane</keyword>
<evidence type="ECO:0000313" key="4">
    <source>
        <dbReference type="EMBL" id="AQT05276.1"/>
    </source>
</evidence>